<keyword evidence="1" id="KW-0175">Coiled coil</keyword>
<gene>
    <name evidence="2" type="ORF">A6E01_19485</name>
</gene>
<name>A0AAN0XZF5_9VIBR</name>
<evidence type="ECO:0000256" key="1">
    <source>
        <dbReference type="SAM" id="Coils"/>
    </source>
</evidence>
<organism evidence="2 3">
    <name type="scientific">Vibrio breoganii</name>
    <dbReference type="NCBI Taxonomy" id="553239"/>
    <lineage>
        <taxon>Bacteria</taxon>
        <taxon>Pseudomonadati</taxon>
        <taxon>Pseudomonadota</taxon>
        <taxon>Gammaproteobacteria</taxon>
        <taxon>Vibrionales</taxon>
        <taxon>Vibrionaceae</taxon>
        <taxon>Vibrio</taxon>
    </lineage>
</organism>
<reference evidence="2 3" key="1">
    <citation type="submission" date="2016-06" db="EMBL/GenBank/DDBJ databases">
        <title>Adaptive Radiation by Waves of Gene Transfer Leads to Fine-Scale Resource Partitioning in Marine Microbes.</title>
        <authorList>
            <person name="Hehemann J.-H."/>
            <person name="Arevalo P."/>
            <person name="Datta M.S."/>
            <person name="Yu X."/>
            <person name="Corzett C."/>
            <person name="Henschel A."/>
            <person name="Preheim S.P."/>
            <person name="Timberlake S."/>
            <person name="Alm E.J."/>
            <person name="Polz M.F."/>
        </authorList>
    </citation>
    <scope>NUCLEOTIDE SEQUENCE [LARGE SCALE GENOMIC DNA]</scope>
    <source>
        <strain evidence="2 3">FF50</strain>
        <plasmid evidence="2 3">unnamed1</plasmid>
    </source>
</reference>
<dbReference type="AlphaFoldDB" id="A0AAN0XZF5"/>
<evidence type="ECO:0000313" key="3">
    <source>
        <dbReference type="Proteomes" id="UP000092018"/>
    </source>
</evidence>
<feature type="coiled-coil region" evidence="1">
    <location>
        <begin position="70"/>
        <end position="97"/>
    </location>
</feature>
<dbReference type="Proteomes" id="UP000092018">
    <property type="component" value="Plasmid unnamed1"/>
</dbReference>
<geneLocation type="plasmid" evidence="2 3">
    <name>unnamed1</name>
</geneLocation>
<protein>
    <submittedName>
        <fullName evidence="2">Uncharacterized protein</fullName>
    </submittedName>
</protein>
<accession>A0AAN0XZF5</accession>
<evidence type="ECO:0000313" key="2">
    <source>
        <dbReference type="EMBL" id="ANO35398.1"/>
    </source>
</evidence>
<proteinExistence type="predicted"/>
<dbReference type="KEGG" id="vbr:A6E01_19485"/>
<dbReference type="RefSeq" id="WP_065211160.1">
    <property type="nucleotide sequence ID" value="NZ_CP016179.1"/>
</dbReference>
<keyword evidence="2" id="KW-0614">Plasmid</keyword>
<sequence>MTQSRNPNVANSLRQLATLANIANTLQTLSVKPQNSQPTSTKQAIKDSASQIFDIAGSVMEELECLHTTHEEQTIQIINLSKELKTTKERLSIVEMQSARMAEMRHDFSR</sequence>
<dbReference type="EMBL" id="CP016179">
    <property type="protein sequence ID" value="ANO35398.1"/>
    <property type="molecule type" value="Genomic_DNA"/>
</dbReference>